<name>A0A1F7VBS1_9BACT</name>
<dbReference type="AlphaFoldDB" id="A0A1F7VBS1"/>
<dbReference type="Proteomes" id="UP000178264">
    <property type="component" value="Unassembled WGS sequence"/>
</dbReference>
<evidence type="ECO:0008006" key="3">
    <source>
        <dbReference type="Google" id="ProtNLM"/>
    </source>
</evidence>
<accession>A0A1F7VBS1</accession>
<dbReference type="EMBL" id="MGER01000045">
    <property type="protein sequence ID" value="OGL87871.1"/>
    <property type="molecule type" value="Genomic_DNA"/>
</dbReference>
<organism evidence="1 2">
    <name type="scientific">Candidatus Uhrbacteria bacterium RIFCSPLOWO2_02_FULL_49_11</name>
    <dbReference type="NCBI Taxonomy" id="1802409"/>
    <lineage>
        <taxon>Bacteria</taxon>
        <taxon>Candidatus Uhriibacteriota</taxon>
    </lineage>
</organism>
<proteinExistence type="predicted"/>
<reference evidence="1 2" key="1">
    <citation type="journal article" date="2016" name="Nat. Commun.">
        <title>Thousands of microbial genomes shed light on interconnected biogeochemical processes in an aquifer system.</title>
        <authorList>
            <person name="Anantharaman K."/>
            <person name="Brown C.T."/>
            <person name="Hug L.A."/>
            <person name="Sharon I."/>
            <person name="Castelle C.J."/>
            <person name="Probst A.J."/>
            <person name="Thomas B.C."/>
            <person name="Singh A."/>
            <person name="Wilkins M.J."/>
            <person name="Karaoz U."/>
            <person name="Brodie E.L."/>
            <person name="Williams K.H."/>
            <person name="Hubbard S.S."/>
            <person name="Banfield J.F."/>
        </authorList>
    </citation>
    <scope>NUCLEOTIDE SEQUENCE [LARGE SCALE GENOMIC DNA]</scope>
</reference>
<evidence type="ECO:0000313" key="2">
    <source>
        <dbReference type="Proteomes" id="UP000178264"/>
    </source>
</evidence>
<comment type="caution">
    <text evidence="1">The sequence shown here is derived from an EMBL/GenBank/DDBJ whole genome shotgun (WGS) entry which is preliminary data.</text>
</comment>
<dbReference type="InterPro" id="IPR016181">
    <property type="entry name" value="Acyl_CoA_acyltransferase"/>
</dbReference>
<dbReference type="SUPFAM" id="SSF55729">
    <property type="entry name" value="Acyl-CoA N-acyltransferases (Nat)"/>
    <property type="match status" value="1"/>
</dbReference>
<sequence length="229" mass="26706">MSNHAPYHFFNEIALDPTLSDSLEQKYDEGYVFTRLGPHSMRQVRSVRVPIGSFKLSSENRRILKNYSSLAVHYKALPYANYHWTIGKIAVDFYKAKAGARAMSAQKIKTLFVSPHESMNGVFIYQWEQEERPLGYCLLFSSAHMLHYAYPFYHLLRARALALPSLGMAMMLRAILWAQEKNMDYVYLGSIQDKRSLYKFQFKGVEWFNGKKWQQGKPEKSQIQISKLK</sequence>
<gene>
    <name evidence="1" type="ORF">A3I42_03500</name>
</gene>
<protein>
    <recommendedName>
        <fullName evidence="3">N-end rule aminoacyl transferase C-terminal domain-containing protein</fullName>
    </recommendedName>
</protein>
<evidence type="ECO:0000313" key="1">
    <source>
        <dbReference type="EMBL" id="OGL87871.1"/>
    </source>
</evidence>